<evidence type="ECO:0000259" key="6">
    <source>
        <dbReference type="PROSITE" id="PS50600"/>
    </source>
</evidence>
<dbReference type="EMBL" id="JAPVEB010000003">
    <property type="protein sequence ID" value="KAJ5269123.1"/>
    <property type="molecule type" value="Genomic_DNA"/>
</dbReference>
<keyword evidence="4" id="KW-0788">Thiol protease</keyword>
<evidence type="ECO:0000313" key="7">
    <source>
        <dbReference type="EMBL" id="KAJ5269123.1"/>
    </source>
</evidence>
<dbReference type="Gene3D" id="3.40.395.10">
    <property type="entry name" value="Adenoviral Proteinase, Chain A"/>
    <property type="match status" value="1"/>
</dbReference>
<feature type="region of interest" description="Disordered" evidence="5">
    <location>
        <begin position="122"/>
        <end position="147"/>
    </location>
</feature>
<evidence type="ECO:0000313" key="8">
    <source>
        <dbReference type="Proteomes" id="UP001220256"/>
    </source>
</evidence>
<keyword evidence="2" id="KW-0645">Protease</keyword>
<sequence length="477" mass="53818">MGFFRWPRCKRRASPAKFTEPTEPSFKIPNPFEALKPPSDAHDGMAAPLWKFESQILTYRLSLDNPQFPIPGAFPSTPPESPTLVVSEGVAIEEEDIPPKGWEFMDIDTRATPALVTDLGTHLHPRLPPYTPPPPSARRIPSPRPTEVPRPVEHDLMDIDDPWDQQAQQDARIPHGPVSAVQLFYAHRRPIPANRIASWYQAEFERRERERLARERDLQRPTRVRPTGPPVRPISPEWLAKLNSAMQSAQGQAVARSLAGDDLYQRDIITCTVPEAWLNDEIINAYLGLLIHYLRDSRGNLGPGDRPLFHAFNTFFYSNLRDKGYQAVQRWAKRAKIGGEGLLDVDTVFIPVHERAHWTLMVIRPAERVIEYFDSLGSRGLHQVKCVKQWLRGELGRRYIDLEWTLLPSASSQQDNGSDCGVFLLTNAKAITVGVEPTCIGPSHIRLLRKKIVAELINGGLHGEFNPQDKATGAVLL</sequence>
<organism evidence="7 8">
    <name type="scientific">Penicillium chrysogenum</name>
    <name type="common">Penicillium notatum</name>
    <dbReference type="NCBI Taxonomy" id="5076"/>
    <lineage>
        <taxon>Eukaryota</taxon>
        <taxon>Fungi</taxon>
        <taxon>Dikarya</taxon>
        <taxon>Ascomycota</taxon>
        <taxon>Pezizomycotina</taxon>
        <taxon>Eurotiomycetes</taxon>
        <taxon>Eurotiomycetidae</taxon>
        <taxon>Eurotiales</taxon>
        <taxon>Aspergillaceae</taxon>
        <taxon>Penicillium</taxon>
        <taxon>Penicillium chrysogenum species complex</taxon>
    </lineage>
</organism>
<dbReference type="InterPro" id="IPR003653">
    <property type="entry name" value="Peptidase_C48_C"/>
</dbReference>
<dbReference type="Proteomes" id="UP001220256">
    <property type="component" value="Unassembled WGS sequence"/>
</dbReference>
<name>A0ABQ8WGC1_PENCH</name>
<comment type="caution">
    <text evidence="7">The sequence shown here is derived from an EMBL/GenBank/DDBJ whole genome shotgun (WGS) entry which is preliminary data.</text>
</comment>
<protein>
    <recommendedName>
        <fullName evidence="6">Ubiquitin-like protease family profile domain-containing protein</fullName>
    </recommendedName>
</protein>
<keyword evidence="8" id="KW-1185">Reference proteome</keyword>
<evidence type="ECO:0000256" key="4">
    <source>
        <dbReference type="ARBA" id="ARBA00022807"/>
    </source>
</evidence>
<dbReference type="InterPro" id="IPR038765">
    <property type="entry name" value="Papain-like_cys_pep_sf"/>
</dbReference>
<feature type="compositionally biased region" description="Pro residues" evidence="5">
    <location>
        <begin position="126"/>
        <end position="147"/>
    </location>
</feature>
<accession>A0ABQ8WGC1</accession>
<gene>
    <name evidence="7" type="ORF">N7505_004881</name>
</gene>
<comment type="similarity">
    <text evidence="1">Belongs to the peptidase C48 family.</text>
</comment>
<dbReference type="PANTHER" id="PTHR12606">
    <property type="entry name" value="SENTRIN/SUMO-SPECIFIC PROTEASE"/>
    <property type="match status" value="1"/>
</dbReference>
<dbReference type="PROSITE" id="PS50600">
    <property type="entry name" value="ULP_PROTEASE"/>
    <property type="match status" value="1"/>
</dbReference>
<dbReference type="PANTHER" id="PTHR12606:SF141">
    <property type="entry name" value="GH15225P-RELATED"/>
    <property type="match status" value="1"/>
</dbReference>
<keyword evidence="3" id="KW-0378">Hydrolase</keyword>
<feature type="domain" description="Ubiquitin-like protease family profile" evidence="6">
    <location>
        <begin position="261"/>
        <end position="431"/>
    </location>
</feature>
<evidence type="ECO:0000256" key="5">
    <source>
        <dbReference type="SAM" id="MobiDB-lite"/>
    </source>
</evidence>
<dbReference type="SUPFAM" id="SSF54001">
    <property type="entry name" value="Cysteine proteinases"/>
    <property type="match status" value="1"/>
</dbReference>
<dbReference type="Pfam" id="PF02902">
    <property type="entry name" value="Peptidase_C48"/>
    <property type="match status" value="1"/>
</dbReference>
<reference evidence="7 8" key="1">
    <citation type="journal article" date="2023" name="IMA Fungus">
        <title>Comparative genomic study of the Penicillium genus elucidates a diverse pangenome and 15 lateral gene transfer events.</title>
        <authorList>
            <person name="Petersen C."/>
            <person name="Sorensen T."/>
            <person name="Nielsen M.R."/>
            <person name="Sondergaard T.E."/>
            <person name="Sorensen J.L."/>
            <person name="Fitzpatrick D.A."/>
            <person name="Frisvad J.C."/>
            <person name="Nielsen K.L."/>
        </authorList>
    </citation>
    <scope>NUCLEOTIDE SEQUENCE [LARGE SCALE GENOMIC DNA]</scope>
    <source>
        <strain evidence="7 8">IBT 3361</strain>
    </source>
</reference>
<proteinExistence type="inferred from homology"/>
<evidence type="ECO:0000256" key="3">
    <source>
        <dbReference type="ARBA" id="ARBA00022801"/>
    </source>
</evidence>
<evidence type="ECO:0000256" key="1">
    <source>
        <dbReference type="ARBA" id="ARBA00005234"/>
    </source>
</evidence>
<evidence type="ECO:0000256" key="2">
    <source>
        <dbReference type="ARBA" id="ARBA00022670"/>
    </source>
</evidence>